<feature type="domain" description="BLOC-2 complex member HPS6 N-terminal" evidence="1">
    <location>
        <begin position="92"/>
        <end position="386"/>
    </location>
</feature>
<evidence type="ECO:0000259" key="1">
    <source>
        <dbReference type="Pfam" id="PF15702"/>
    </source>
</evidence>
<evidence type="ECO:0000313" key="3">
    <source>
        <dbReference type="Proteomes" id="UP000225706"/>
    </source>
</evidence>
<dbReference type="Proteomes" id="UP000225706">
    <property type="component" value="Unassembled WGS sequence"/>
</dbReference>
<dbReference type="GO" id="GO:0031084">
    <property type="term" value="C:BLOC-2 complex"/>
    <property type="evidence" value="ECO:0007669"/>
    <property type="project" value="TreeGrafter"/>
</dbReference>
<name>A0A2B4SNT3_STYPI</name>
<organism evidence="2 3">
    <name type="scientific">Stylophora pistillata</name>
    <name type="common">Smooth cauliflower coral</name>
    <dbReference type="NCBI Taxonomy" id="50429"/>
    <lineage>
        <taxon>Eukaryota</taxon>
        <taxon>Metazoa</taxon>
        <taxon>Cnidaria</taxon>
        <taxon>Anthozoa</taxon>
        <taxon>Hexacorallia</taxon>
        <taxon>Scleractinia</taxon>
        <taxon>Astrocoeniina</taxon>
        <taxon>Pocilloporidae</taxon>
        <taxon>Stylophora</taxon>
    </lineage>
</organism>
<comment type="caution">
    <text evidence="2">The sequence shown here is derived from an EMBL/GenBank/DDBJ whole genome shotgun (WGS) entry which is preliminary data.</text>
</comment>
<sequence>MTFSLKNIDDAGFGLREGSKLESFLNRKLVPSHVETINELVNVWGSCGHVFVATNAGRNLHAFESIPRAKWTPESESLLLQDQESPIISVLSSNESPSLIFIIHQNSITECWEFTQSSYKWIKKNEFQLSNTKGVEILQVVLHPLANCFFWCERRSVSASNLISCCVCVRQVIISERLGNNTVVSVGPLVAILHGCPPMSLHVISRNVCLVPDFPEELRCFVLFWTFVQRSLKIYIWNYGFVGDVDKFDFKAIIAELLCPWTSSTKNNLHHLVALTSHPTTNELLVIDSGLELSLVKLQERSPDVAPLVRLQADSLIFHSDKILDLFAFGLIVGVLWKSGKLSLYDVGSGAEICKLEDFKGQKVLIWRCSHLVNSIGFWSVNGIWKLQSGTVLETADCIRSSVNSAKLVSRENNSFVSTQESIESFCSNSPSKSVFITDASLLKTELDTSSENFLIPEIVKNQQKSERSSVGSGQSRHIGVDRFSGPLFAVSHLTKWNLTHRAAKLALDSIVCSGILSGSPVTYSEIPESLVHLLVSSHSQGPEIALLLLWEDPVHREFVLRNLEQYMIERGMDKSHPKKTLLNELLHPYMSEFLLLNKQCKSATDPNVMEITQSPTLPTNSVMQEILTLLETFDSSPLEMVSLERLSTLSHQHPHKVLEHVADYLRIDFEEDESTESQWQGRWRKIYRLEWRSGRWGRSKLALKDPYNVMLSILLRMFFVSKSDWLMRSVEKGIGAMQVEESDYRSEEFVTQSVLECLPVLSTRHTNSKSVLVHSQLCYSAGQKIQALHLLLSHQMWKEAIDFVSHCGKGSENPTLLFIMLIKGFQSRKAPSKILIEALNLKPKDLSTDEILAILNDQAIGTKEPFAKAAGQTTVAEMRPFLDALFSKEV</sequence>
<accession>A0A2B4SNT3</accession>
<dbReference type="STRING" id="50429.A0A2B4SNT3"/>
<proteinExistence type="predicted"/>
<dbReference type="PANTHER" id="PTHR14696">
    <property type="entry name" value="HERMANSKY-PUDLAK SYNDROME 6 PROTEIN"/>
    <property type="match status" value="1"/>
</dbReference>
<dbReference type="GO" id="GO:0072657">
    <property type="term" value="P:protein localization to membrane"/>
    <property type="evidence" value="ECO:0007669"/>
    <property type="project" value="TreeGrafter"/>
</dbReference>
<gene>
    <name evidence="2" type="ORF">AWC38_SpisGene4183</name>
</gene>
<dbReference type="Pfam" id="PF15702">
    <property type="entry name" value="HPS6"/>
    <property type="match status" value="1"/>
</dbReference>
<dbReference type="GO" id="GO:0005765">
    <property type="term" value="C:lysosomal membrane"/>
    <property type="evidence" value="ECO:0007669"/>
    <property type="project" value="TreeGrafter"/>
</dbReference>
<keyword evidence="3" id="KW-1185">Reference proteome</keyword>
<reference evidence="3" key="1">
    <citation type="journal article" date="2017" name="bioRxiv">
        <title>Comparative analysis of the genomes of Stylophora pistillata and Acropora digitifera provides evidence for extensive differences between species of corals.</title>
        <authorList>
            <person name="Voolstra C.R."/>
            <person name="Li Y."/>
            <person name="Liew Y.J."/>
            <person name="Baumgarten S."/>
            <person name="Zoccola D."/>
            <person name="Flot J.-F."/>
            <person name="Tambutte S."/>
            <person name="Allemand D."/>
            <person name="Aranda M."/>
        </authorList>
    </citation>
    <scope>NUCLEOTIDE SEQUENCE [LARGE SCALE GENOMIC DNA]</scope>
</reference>
<dbReference type="InterPro" id="IPR046823">
    <property type="entry name" value="HPS6_N"/>
</dbReference>
<dbReference type="OrthoDB" id="5957776at2759"/>
<dbReference type="InterPro" id="IPR017218">
    <property type="entry name" value="BLOC-2_complex_Hps6_subunit"/>
</dbReference>
<dbReference type="AlphaFoldDB" id="A0A2B4SNT3"/>
<dbReference type="EMBL" id="LSMT01000042">
    <property type="protein sequence ID" value="PFX31026.1"/>
    <property type="molecule type" value="Genomic_DNA"/>
</dbReference>
<evidence type="ECO:0000313" key="2">
    <source>
        <dbReference type="EMBL" id="PFX31026.1"/>
    </source>
</evidence>
<dbReference type="PANTHER" id="PTHR14696:SF2">
    <property type="entry name" value="BLOC-2 COMPLEX MEMBER HPS6"/>
    <property type="match status" value="1"/>
</dbReference>
<protein>
    <recommendedName>
        <fullName evidence="1">BLOC-2 complex member HPS6 N-terminal domain-containing protein</fullName>
    </recommendedName>
</protein>
<dbReference type="GO" id="GO:0032418">
    <property type="term" value="P:lysosome localization"/>
    <property type="evidence" value="ECO:0007669"/>
    <property type="project" value="TreeGrafter"/>
</dbReference>